<feature type="region of interest" description="Disordered" evidence="1">
    <location>
        <begin position="252"/>
        <end position="272"/>
    </location>
</feature>
<dbReference type="AlphaFoldDB" id="A0A7S2PF47"/>
<feature type="compositionally biased region" description="Polar residues" evidence="1">
    <location>
        <begin position="101"/>
        <end position="113"/>
    </location>
</feature>
<feature type="compositionally biased region" description="Polar residues" evidence="1">
    <location>
        <begin position="21"/>
        <end position="31"/>
    </location>
</feature>
<protein>
    <submittedName>
        <fullName evidence="2">Uncharacterized protein</fullName>
    </submittedName>
</protein>
<feature type="compositionally biased region" description="Basic and acidic residues" evidence="1">
    <location>
        <begin position="164"/>
        <end position="177"/>
    </location>
</feature>
<feature type="compositionally biased region" description="Polar residues" evidence="1">
    <location>
        <begin position="252"/>
        <end position="268"/>
    </location>
</feature>
<feature type="compositionally biased region" description="Basic and acidic residues" evidence="1">
    <location>
        <begin position="62"/>
        <end position="71"/>
    </location>
</feature>
<feature type="region of interest" description="Disordered" evidence="1">
    <location>
        <begin position="1"/>
        <end position="208"/>
    </location>
</feature>
<evidence type="ECO:0000256" key="1">
    <source>
        <dbReference type="SAM" id="MobiDB-lite"/>
    </source>
</evidence>
<dbReference type="EMBL" id="HBGZ01010855">
    <property type="protein sequence ID" value="CAD9593372.1"/>
    <property type="molecule type" value="Transcribed_RNA"/>
</dbReference>
<gene>
    <name evidence="2" type="ORF">SMAR0320_LOCUS7800</name>
</gene>
<feature type="compositionally biased region" description="Polar residues" evidence="1">
    <location>
        <begin position="190"/>
        <end position="208"/>
    </location>
</feature>
<feature type="compositionally biased region" description="Low complexity" evidence="1">
    <location>
        <begin position="9"/>
        <end position="20"/>
    </location>
</feature>
<feature type="region of interest" description="Disordered" evidence="1">
    <location>
        <begin position="382"/>
        <end position="404"/>
    </location>
</feature>
<evidence type="ECO:0000313" key="2">
    <source>
        <dbReference type="EMBL" id="CAD9593372.1"/>
    </source>
</evidence>
<proteinExistence type="predicted"/>
<reference evidence="2" key="1">
    <citation type="submission" date="2021-01" db="EMBL/GenBank/DDBJ databases">
        <authorList>
            <person name="Corre E."/>
            <person name="Pelletier E."/>
            <person name="Niang G."/>
            <person name="Scheremetjew M."/>
            <person name="Finn R."/>
            <person name="Kale V."/>
            <person name="Holt S."/>
            <person name="Cochrane G."/>
            <person name="Meng A."/>
            <person name="Brown T."/>
            <person name="Cohen L."/>
        </authorList>
    </citation>
    <scope>NUCLEOTIDE SEQUENCE</scope>
    <source>
        <strain evidence="2">SM1012Den-03</strain>
    </source>
</reference>
<sequence length="404" mass="43061">MDLLQGYGSSDSDNDSVSSNLQPAPQNQSATAKPAAAKLSTSTTTNRGKRILSLGAVLPPEIFDRLTRPADADDSSTSSFEGGDDNRAGSKKRKRTKNGDDSVTSSKPSNNSRGGVDRTELNSFLSELRSAPMEKKDGNDANSKNKSQNNKSEKLGMAFMSFTESKHNSKEVVDVHAAKPFAPRPRPTARNDSNSQRKSAAPSLSFSRISTAAPVANNVPMPQYSSTSNYNNIPAYHVPQETQQQMNAPIHSNNTNTKDNYNAKNTMTKSRKQRREEERALRSGAAFQNPSAATELHQPSPTEFAPTAHAAAIASRAARFRGAGGGGGGGGSVKNISMYDPKEGSDVAGQGVTGKHRSKHQINSLMANAISLEAHRAAESELARIGGGQKGGSSRADAKRKYGW</sequence>
<name>A0A7S2PF47_9STRA</name>
<accession>A0A7S2PF47</accession>
<organism evidence="2">
    <name type="scientific">Skeletonema marinoi</name>
    <dbReference type="NCBI Taxonomy" id="267567"/>
    <lineage>
        <taxon>Eukaryota</taxon>
        <taxon>Sar</taxon>
        <taxon>Stramenopiles</taxon>
        <taxon>Ochrophyta</taxon>
        <taxon>Bacillariophyta</taxon>
        <taxon>Coscinodiscophyceae</taxon>
        <taxon>Thalassiosirophycidae</taxon>
        <taxon>Thalassiosirales</taxon>
        <taxon>Skeletonemataceae</taxon>
        <taxon>Skeletonema</taxon>
        <taxon>Skeletonema marinoi-dohrnii complex</taxon>
    </lineage>
</organism>